<accession>S4N917</accession>
<reference evidence="2" key="1">
    <citation type="journal article" date="2013" name="Genome">
        <title>Draft Genome Sequences of Porphyromonas crevioricanis JCM 15906T and Porphyromonas cansulci JCM 13913T Isolated from a Canine Oral Cavity.</title>
        <authorList>
            <person name="Sakamoto M."/>
            <person name="Tanaka N."/>
            <person name="Shiwa Y."/>
            <person name="Yoshikawa H."/>
            <person name="Ohkuma M."/>
        </authorList>
    </citation>
    <scope>NUCLEOTIDE SEQUENCE [LARGE SCALE GENOMIC DNA]</scope>
    <source>
        <strain evidence="2">JCM 15906</strain>
    </source>
</reference>
<name>S4N917_9PORP</name>
<dbReference type="EMBL" id="BAOU01000002">
    <property type="protein sequence ID" value="GAD04366.1"/>
    <property type="molecule type" value="Genomic_DNA"/>
</dbReference>
<dbReference type="AlphaFoldDB" id="S4N917"/>
<comment type="caution">
    <text evidence="1">The sequence shown here is derived from an EMBL/GenBank/DDBJ whole genome shotgun (WGS) entry which is preliminary data.</text>
</comment>
<proteinExistence type="predicted"/>
<evidence type="ECO:0000313" key="1">
    <source>
        <dbReference type="EMBL" id="GAD04366.1"/>
    </source>
</evidence>
<protein>
    <submittedName>
        <fullName evidence="1">Uncharacterized protein</fullName>
    </submittedName>
</protein>
<evidence type="ECO:0000313" key="2">
    <source>
        <dbReference type="Proteomes" id="UP000018031"/>
    </source>
</evidence>
<organism evidence="1 2">
    <name type="scientific">Porphyromonas crevioricanis JCM 15906</name>
    <dbReference type="NCBI Taxonomy" id="1305617"/>
    <lineage>
        <taxon>Bacteria</taxon>
        <taxon>Pseudomonadati</taxon>
        <taxon>Bacteroidota</taxon>
        <taxon>Bacteroidia</taxon>
        <taxon>Bacteroidales</taxon>
        <taxon>Porphyromonadaceae</taxon>
        <taxon>Porphyromonas</taxon>
    </lineage>
</organism>
<sequence>MLAVVLLSSCGVTNSLYYWGGVQGGTTVYEHLAYQSYDKQTPKSICNLITVYENMVKKPGGVRQVPPPGICAEYGYLLLQQETASIFLNNATASQKRLFKTDDYDALFQERGREMLQKEIELYPESAKFIGPLIKKLVR</sequence>
<reference evidence="1 2" key="2">
    <citation type="journal article" date="2013" name="Genome Announc.">
        <title>Draft Genome Sequences of Porphyromonas crevioricanis JCM 15906T and Porphyromonas cansulci JCM 13913T Isolated from a Canine Oral Cavity.</title>
        <authorList>
            <person name="Sakamoto M."/>
            <person name="Tanaka N."/>
            <person name="Shiwa Y."/>
            <person name="Yoshikawa H."/>
            <person name="Ohkuma M."/>
        </authorList>
    </citation>
    <scope>NUCLEOTIDE SEQUENCE [LARGE SCALE GENOMIC DNA]</scope>
    <source>
        <strain evidence="1 2">JCM 15906</strain>
    </source>
</reference>
<gene>
    <name evidence="1" type="ORF">PORCRE_49</name>
</gene>
<dbReference type="Proteomes" id="UP000018031">
    <property type="component" value="Unassembled WGS sequence"/>
</dbReference>